<dbReference type="Proteomes" id="UP001221142">
    <property type="component" value="Unassembled WGS sequence"/>
</dbReference>
<organism evidence="1 2">
    <name type="scientific">Roridomyces roridus</name>
    <dbReference type="NCBI Taxonomy" id="1738132"/>
    <lineage>
        <taxon>Eukaryota</taxon>
        <taxon>Fungi</taxon>
        <taxon>Dikarya</taxon>
        <taxon>Basidiomycota</taxon>
        <taxon>Agaricomycotina</taxon>
        <taxon>Agaricomycetes</taxon>
        <taxon>Agaricomycetidae</taxon>
        <taxon>Agaricales</taxon>
        <taxon>Marasmiineae</taxon>
        <taxon>Mycenaceae</taxon>
        <taxon>Roridomyces</taxon>
    </lineage>
</organism>
<evidence type="ECO:0000313" key="1">
    <source>
        <dbReference type="EMBL" id="KAJ7644413.1"/>
    </source>
</evidence>
<keyword evidence="2" id="KW-1185">Reference proteome</keyword>
<sequence length="462" mass="52199">MSLIEINSRLADTDDEILGTLAHLERLRARRMNIIVELNSATSRFFRLPVEVICQVFTECLPKQNTLPRAHDAPLLLAQVSHVFRSITLSLPALWQRIIVAPCALQYKDQHRAALLDLWVARAGNSPNISVSMIPSPQSWQLTFFHRSLCPIFRSIRMISEQWRELEIVRRLEDFPCLLVNNDPWCVPRLVKLTMLLSHGGRRTNQPESCLSNLMDAPSLRHVHLMGFTPSTLILPWHQLTTVHMENLLPTELIHTLVQCPRLADGTFSLWPTPSFELASSARETSIHLPYLAQFSLSGELVTELFNQLDFPVLALTFLQRSYSLKDVALEAHGAVVAGDFISCVEALGGVEHLQLDLHTGVMNGEFPRALQGNAALLPNLRRLTVKERVDRYNERPLNPAVVGDMLVARYAMGMQAFCLVSTHVWRVGDINPRFGELADKGMEIELRSHGAEPFLVVYYKT</sequence>
<gene>
    <name evidence="1" type="ORF">FB45DRAFT_1053179</name>
</gene>
<dbReference type="EMBL" id="JARKIF010000003">
    <property type="protein sequence ID" value="KAJ7644413.1"/>
    <property type="molecule type" value="Genomic_DNA"/>
</dbReference>
<proteinExistence type="predicted"/>
<evidence type="ECO:0008006" key="3">
    <source>
        <dbReference type="Google" id="ProtNLM"/>
    </source>
</evidence>
<reference evidence="1" key="1">
    <citation type="submission" date="2023-03" db="EMBL/GenBank/DDBJ databases">
        <title>Massive genome expansion in bonnet fungi (Mycena s.s.) driven by repeated elements and novel gene families across ecological guilds.</title>
        <authorList>
            <consortium name="Lawrence Berkeley National Laboratory"/>
            <person name="Harder C.B."/>
            <person name="Miyauchi S."/>
            <person name="Viragh M."/>
            <person name="Kuo A."/>
            <person name="Thoen E."/>
            <person name="Andreopoulos B."/>
            <person name="Lu D."/>
            <person name="Skrede I."/>
            <person name="Drula E."/>
            <person name="Henrissat B."/>
            <person name="Morin E."/>
            <person name="Kohler A."/>
            <person name="Barry K."/>
            <person name="LaButti K."/>
            <person name="Morin E."/>
            <person name="Salamov A."/>
            <person name="Lipzen A."/>
            <person name="Mereny Z."/>
            <person name="Hegedus B."/>
            <person name="Baldrian P."/>
            <person name="Stursova M."/>
            <person name="Weitz H."/>
            <person name="Taylor A."/>
            <person name="Grigoriev I.V."/>
            <person name="Nagy L.G."/>
            <person name="Martin F."/>
            <person name="Kauserud H."/>
        </authorList>
    </citation>
    <scope>NUCLEOTIDE SEQUENCE</scope>
    <source>
        <strain evidence="1">9284</strain>
    </source>
</reference>
<protein>
    <recommendedName>
        <fullName evidence="3">F-box domain-containing protein</fullName>
    </recommendedName>
</protein>
<comment type="caution">
    <text evidence="1">The sequence shown here is derived from an EMBL/GenBank/DDBJ whole genome shotgun (WGS) entry which is preliminary data.</text>
</comment>
<accession>A0AAD7CBP3</accession>
<evidence type="ECO:0000313" key="2">
    <source>
        <dbReference type="Proteomes" id="UP001221142"/>
    </source>
</evidence>
<name>A0AAD7CBP3_9AGAR</name>
<dbReference type="AlphaFoldDB" id="A0AAD7CBP3"/>